<evidence type="ECO:0000313" key="2">
    <source>
        <dbReference type="EMBL" id="KAK3799224.1"/>
    </source>
</evidence>
<dbReference type="EMBL" id="JAWDGP010000590">
    <property type="protein sequence ID" value="KAK3799224.1"/>
    <property type="molecule type" value="Genomic_DNA"/>
</dbReference>
<organism evidence="2 3">
    <name type="scientific">Elysia crispata</name>
    <name type="common">lettuce slug</name>
    <dbReference type="NCBI Taxonomy" id="231223"/>
    <lineage>
        <taxon>Eukaryota</taxon>
        <taxon>Metazoa</taxon>
        <taxon>Spiralia</taxon>
        <taxon>Lophotrochozoa</taxon>
        <taxon>Mollusca</taxon>
        <taxon>Gastropoda</taxon>
        <taxon>Heterobranchia</taxon>
        <taxon>Euthyneura</taxon>
        <taxon>Panpulmonata</taxon>
        <taxon>Sacoglossa</taxon>
        <taxon>Placobranchoidea</taxon>
        <taxon>Plakobranchidae</taxon>
        <taxon>Elysia</taxon>
    </lineage>
</organism>
<keyword evidence="3" id="KW-1185">Reference proteome</keyword>
<accession>A0AAE1B3L7</accession>
<feature type="domain" description="Integrase zinc-binding" evidence="1">
    <location>
        <begin position="11"/>
        <end position="60"/>
    </location>
</feature>
<gene>
    <name evidence="2" type="ORF">RRG08_054351</name>
</gene>
<proteinExistence type="predicted"/>
<evidence type="ECO:0000313" key="3">
    <source>
        <dbReference type="Proteomes" id="UP001283361"/>
    </source>
</evidence>
<reference evidence="2" key="1">
    <citation type="journal article" date="2023" name="G3 (Bethesda)">
        <title>A reference genome for the long-term kleptoplast-retaining sea slug Elysia crispata morphotype clarki.</title>
        <authorList>
            <person name="Eastman K.E."/>
            <person name="Pendleton A.L."/>
            <person name="Shaikh M.A."/>
            <person name="Suttiyut T."/>
            <person name="Ogas R."/>
            <person name="Tomko P."/>
            <person name="Gavelis G."/>
            <person name="Widhalm J.R."/>
            <person name="Wisecaver J.H."/>
        </authorList>
    </citation>
    <scope>NUCLEOTIDE SEQUENCE</scope>
    <source>
        <strain evidence="2">ECLA1</strain>
    </source>
</reference>
<dbReference type="InterPro" id="IPR041588">
    <property type="entry name" value="Integrase_H2C2"/>
</dbReference>
<sequence length="82" mass="9103">MAVYNDSIIIHPSLRDKVLQALHSPHQGVTQMYSRADASLFWPGMTAAISEMQMLPLHCQCNPNIPSSVSVQTFSNMQDITT</sequence>
<dbReference type="Pfam" id="PF17921">
    <property type="entry name" value="Integrase_H2C2"/>
    <property type="match status" value="1"/>
</dbReference>
<dbReference type="Proteomes" id="UP001283361">
    <property type="component" value="Unassembled WGS sequence"/>
</dbReference>
<evidence type="ECO:0000259" key="1">
    <source>
        <dbReference type="Pfam" id="PF17921"/>
    </source>
</evidence>
<comment type="caution">
    <text evidence="2">The sequence shown here is derived from an EMBL/GenBank/DDBJ whole genome shotgun (WGS) entry which is preliminary data.</text>
</comment>
<protein>
    <recommendedName>
        <fullName evidence="1">Integrase zinc-binding domain-containing protein</fullName>
    </recommendedName>
</protein>
<name>A0AAE1B3L7_9GAST</name>
<dbReference type="Gene3D" id="1.10.340.70">
    <property type="match status" value="1"/>
</dbReference>
<dbReference type="AlphaFoldDB" id="A0AAE1B3L7"/>